<keyword evidence="8 11" id="KW-0238">DNA-binding</keyword>
<feature type="region of interest" description="Disordered" evidence="12">
    <location>
        <begin position="1"/>
        <end position="21"/>
    </location>
</feature>
<dbReference type="HAMAP" id="MF_01807">
    <property type="entry name" value="Recomb_XerD"/>
    <property type="match status" value="1"/>
</dbReference>
<accession>A0A2Z2NU71</accession>
<dbReference type="GO" id="GO:0007059">
    <property type="term" value="P:chromosome segregation"/>
    <property type="evidence" value="ECO:0007669"/>
    <property type="project" value="UniProtKB-UniRule"/>
</dbReference>
<dbReference type="PANTHER" id="PTHR30349:SF90">
    <property type="entry name" value="TYROSINE RECOMBINASE XERD"/>
    <property type="match status" value="1"/>
</dbReference>
<feature type="active site" evidence="11">
    <location>
        <position position="269"/>
    </location>
</feature>
<evidence type="ECO:0000256" key="7">
    <source>
        <dbReference type="ARBA" id="ARBA00022908"/>
    </source>
</evidence>
<dbReference type="OrthoDB" id="9801717at2"/>
<dbReference type="CDD" id="cd00798">
    <property type="entry name" value="INT_XerDC_C"/>
    <property type="match status" value="1"/>
</dbReference>
<dbReference type="AlphaFoldDB" id="A0A2Z2NU71"/>
<keyword evidence="5 11" id="KW-0132">Cell division</keyword>
<feature type="active site" description="O-(3'-phospho-DNA)-tyrosine intermediate" evidence="11">
    <location>
        <position position="301"/>
    </location>
</feature>
<dbReference type="PROSITE" id="PS51900">
    <property type="entry name" value="CB"/>
    <property type="match status" value="1"/>
</dbReference>
<dbReference type="GO" id="GO:0051301">
    <property type="term" value="P:cell division"/>
    <property type="evidence" value="ECO:0007669"/>
    <property type="project" value="UniProtKB-KW"/>
</dbReference>
<evidence type="ECO:0000256" key="8">
    <source>
        <dbReference type="ARBA" id="ARBA00023125"/>
    </source>
</evidence>
<evidence type="ECO:0000313" key="15">
    <source>
        <dbReference type="EMBL" id="ASJ75046.1"/>
    </source>
</evidence>
<comment type="function">
    <text evidence="11">Site-specific tyrosine recombinase, which acts by catalyzing the cutting and rejoining of the recombining DNA molecules. The XerC-XerD complex is essential to convert dimers of the bacterial chromosome into monomers to permit their segregation at cell division. It also contributes to the segregational stability of plasmids.</text>
</comment>
<dbReference type="GO" id="GO:0003677">
    <property type="term" value="F:DNA binding"/>
    <property type="evidence" value="ECO:0007669"/>
    <property type="project" value="UniProtKB-UniRule"/>
</dbReference>
<dbReference type="Proteomes" id="UP000250079">
    <property type="component" value="Chromosome"/>
</dbReference>
<keyword evidence="4 11" id="KW-0963">Cytoplasm</keyword>
<evidence type="ECO:0000256" key="6">
    <source>
        <dbReference type="ARBA" id="ARBA00022829"/>
    </source>
</evidence>
<dbReference type="Pfam" id="PF00589">
    <property type="entry name" value="Phage_integrase"/>
    <property type="match status" value="1"/>
</dbReference>
<keyword evidence="6 11" id="KW-0159">Chromosome partition</keyword>
<dbReference type="NCBIfam" id="TIGR02225">
    <property type="entry name" value="recomb_XerD"/>
    <property type="match status" value="1"/>
</dbReference>
<dbReference type="SUPFAM" id="SSF56349">
    <property type="entry name" value="DNA breaking-rejoining enzymes"/>
    <property type="match status" value="1"/>
</dbReference>
<dbReference type="PROSITE" id="PS51898">
    <property type="entry name" value="TYR_RECOMBINASE"/>
    <property type="match status" value="1"/>
</dbReference>
<feature type="domain" description="Tyr recombinase" evidence="13">
    <location>
        <begin position="132"/>
        <end position="314"/>
    </location>
</feature>
<dbReference type="InterPro" id="IPR002104">
    <property type="entry name" value="Integrase_catalytic"/>
</dbReference>
<reference evidence="15 16" key="1">
    <citation type="submission" date="2016-12" db="EMBL/GenBank/DDBJ databases">
        <authorList>
            <person name="Song W.-J."/>
            <person name="Kurnit D.M."/>
        </authorList>
    </citation>
    <scope>NUCLEOTIDE SEQUENCE [LARGE SCALE GENOMIC DNA]</scope>
    <source>
        <strain evidence="15 16">IMCC3135</strain>
    </source>
</reference>
<dbReference type="InterPro" id="IPR010998">
    <property type="entry name" value="Integrase_recombinase_N"/>
</dbReference>
<dbReference type="Pfam" id="PF02899">
    <property type="entry name" value="Phage_int_SAM_1"/>
    <property type="match status" value="1"/>
</dbReference>
<dbReference type="InterPro" id="IPR023009">
    <property type="entry name" value="Tyrosine_recombinase_XerC/XerD"/>
</dbReference>
<evidence type="ECO:0000256" key="3">
    <source>
        <dbReference type="ARBA" id="ARBA00015810"/>
    </source>
</evidence>
<gene>
    <name evidence="15" type="primary">xerD_12</name>
    <name evidence="11" type="synonym">xerD</name>
    <name evidence="15" type="ORF">IMCC3135_24910</name>
</gene>
<evidence type="ECO:0000256" key="10">
    <source>
        <dbReference type="ARBA" id="ARBA00023306"/>
    </source>
</evidence>
<dbReference type="InterPro" id="IPR050090">
    <property type="entry name" value="Tyrosine_recombinase_XerCD"/>
</dbReference>
<dbReference type="GO" id="GO:0006313">
    <property type="term" value="P:DNA transposition"/>
    <property type="evidence" value="ECO:0007669"/>
    <property type="project" value="UniProtKB-UniRule"/>
</dbReference>
<organism evidence="15 16">
    <name type="scientific">Granulosicoccus antarcticus IMCC3135</name>
    <dbReference type="NCBI Taxonomy" id="1192854"/>
    <lineage>
        <taxon>Bacteria</taxon>
        <taxon>Pseudomonadati</taxon>
        <taxon>Pseudomonadota</taxon>
        <taxon>Gammaproteobacteria</taxon>
        <taxon>Chromatiales</taxon>
        <taxon>Granulosicoccaceae</taxon>
        <taxon>Granulosicoccus</taxon>
    </lineage>
</organism>
<evidence type="ECO:0000256" key="2">
    <source>
        <dbReference type="ARBA" id="ARBA00010450"/>
    </source>
</evidence>
<keyword evidence="16" id="KW-1185">Reference proteome</keyword>
<feature type="domain" description="Core-binding (CB)" evidence="14">
    <location>
        <begin position="26"/>
        <end position="111"/>
    </location>
</feature>
<dbReference type="GO" id="GO:0005737">
    <property type="term" value="C:cytoplasm"/>
    <property type="evidence" value="ECO:0007669"/>
    <property type="project" value="UniProtKB-SubCell"/>
</dbReference>
<keyword evidence="9 11" id="KW-0233">DNA recombination</keyword>
<evidence type="ECO:0000256" key="12">
    <source>
        <dbReference type="SAM" id="MobiDB-lite"/>
    </source>
</evidence>
<proteinExistence type="inferred from homology"/>
<evidence type="ECO:0000256" key="4">
    <source>
        <dbReference type="ARBA" id="ARBA00022490"/>
    </source>
</evidence>
<sequence length="320" mass="35382">MGKPYANAKSTGARDRRRVKKPELPAQDADLLLRFADSQLVEQGLSTHTINAYGSDLRFFAIALQSSDTGLLAAQRADVMAFLSSRISDGSSARSAARLLSALRRFYAWCLREKLIVENPTALVSSPGMGRPLPKVITESEVQALLQAPLASEDLGLRDRAMLELLYGCGLRVSELVGLTVDQVNLNQGVMRVWGKGSKERLIPMGDVSIDWITRYMSVARPSLMRDSTDVLFLSNRGAAMTRQAFWYRIRAHGISAGIRTPLSPHVLRHAFATHLVNHDADLRVVQLLLGHSNLSTTQIYTHVASERLKSLHRAHHPRG</sequence>
<comment type="subcellular location">
    <subcellularLocation>
        <location evidence="1 11">Cytoplasm</location>
    </subcellularLocation>
</comment>
<comment type="subunit">
    <text evidence="11">Forms a cyclic heterotetrameric complex composed of two molecules of XerC and two molecules of XerD.</text>
</comment>
<keyword evidence="7 11" id="KW-0229">DNA integration</keyword>
<evidence type="ECO:0000256" key="1">
    <source>
        <dbReference type="ARBA" id="ARBA00004496"/>
    </source>
</evidence>
<dbReference type="Gene3D" id="1.10.443.10">
    <property type="entry name" value="Intergrase catalytic core"/>
    <property type="match status" value="1"/>
</dbReference>
<protein>
    <recommendedName>
        <fullName evidence="3 11">Tyrosine recombinase XerD</fullName>
    </recommendedName>
</protein>
<dbReference type="Gene3D" id="1.10.150.130">
    <property type="match status" value="1"/>
</dbReference>
<dbReference type="PANTHER" id="PTHR30349">
    <property type="entry name" value="PHAGE INTEGRASE-RELATED"/>
    <property type="match status" value="1"/>
</dbReference>
<evidence type="ECO:0000256" key="11">
    <source>
        <dbReference type="HAMAP-Rule" id="MF_01807"/>
    </source>
</evidence>
<dbReference type="KEGG" id="gai:IMCC3135_24910"/>
<comment type="similarity">
    <text evidence="2 11">Belongs to the 'phage' integrase family. XerD subfamily.</text>
</comment>
<dbReference type="InterPro" id="IPR004107">
    <property type="entry name" value="Integrase_SAM-like_N"/>
</dbReference>
<dbReference type="InterPro" id="IPR044068">
    <property type="entry name" value="CB"/>
</dbReference>
<dbReference type="GO" id="GO:0009037">
    <property type="term" value="F:tyrosine-based site-specific recombinase activity"/>
    <property type="evidence" value="ECO:0007669"/>
    <property type="project" value="UniProtKB-UniRule"/>
</dbReference>
<dbReference type="InterPro" id="IPR013762">
    <property type="entry name" value="Integrase-like_cat_sf"/>
</dbReference>
<keyword evidence="10 11" id="KW-0131">Cell cycle</keyword>
<evidence type="ECO:0000256" key="9">
    <source>
        <dbReference type="ARBA" id="ARBA00023172"/>
    </source>
</evidence>
<feature type="active site" evidence="11">
    <location>
        <position position="196"/>
    </location>
</feature>
<feature type="active site" evidence="11">
    <location>
        <position position="292"/>
    </location>
</feature>
<dbReference type="InterPro" id="IPR011932">
    <property type="entry name" value="Recomb_XerD"/>
</dbReference>
<evidence type="ECO:0000259" key="14">
    <source>
        <dbReference type="PROSITE" id="PS51900"/>
    </source>
</evidence>
<evidence type="ECO:0000256" key="5">
    <source>
        <dbReference type="ARBA" id="ARBA00022618"/>
    </source>
</evidence>
<evidence type="ECO:0000313" key="16">
    <source>
        <dbReference type="Proteomes" id="UP000250079"/>
    </source>
</evidence>
<dbReference type="EMBL" id="CP018632">
    <property type="protein sequence ID" value="ASJ75046.1"/>
    <property type="molecule type" value="Genomic_DNA"/>
</dbReference>
<feature type="active site" evidence="11">
    <location>
        <position position="172"/>
    </location>
</feature>
<dbReference type="HAMAP" id="MF_01808">
    <property type="entry name" value="Recomb_XerC_XerD"/>
    <property type="match status" value="1"/>
</dbReference>
<dbReference type="NCBIfam" id="NF001399">
    <property type="entry name" value="PRK00283.1"/>
    <property type="match status" value="1"/>
</dbReference>
<feature type="active site" evidence="11">
    <location>
        <position position="266"/>
    </location>
</feature>
<dbReference type="InterPro" id="IPR011010">
    <property type="entry name" value="DNA_brk_join_enz"/>
</dbReference>
<evidence type="ECO:0000259" key="13">
    <source>
        <dbReference type="PROSITE" id="PS51898"/>
    </source>
</evidence>
<name>A0A2Z2NU71_9GAMM</name>